<feature type="compositionally biased region" description="Polar residues" evidence="1">
    <location>
        <begin position="87"/>
        <end position="100"/>
    </location>
</feature>
<gene>
    <name evidence="2" type="ORF">N7532_007664</name>
</gene>
<reference evidence="2" key="2">
    <citation type="journal article" date="2023" name="IMA Fungus">
        <title>Comparative genomic study of the Penicillium genus elucidates a diverse pangenome and 15 lateral gene transfer events.</title>
        <authorList>
            <person name="Petersen C."/>
            <person name="Sorensen T."/>
            <person name="Nielsen M.R."/>
            <person name="Sondergaard T.E."/>
            <person name="Sorensen J.L."/>
            <person name="Fitzpatrick D.A."/>
            <person name="Frisvad J.C."/>
            <person name="Nielsen K.L."/>
        </authorList>
    </citation>
    <scope>NUCLEOTIDE SEQUENCE</scope>
    <source>
        <strain evidence="2">IBT 30761</strain>
    </source>
</reference>
<feature type="region of interest" description="Disordered" evidence="1">
    <location>
        <begin position="1"/>
        <end position="30"/>
    </location>
</feature>
<reference evidence="2" key="1">
    <citation type="submission" date="2022-11" db="EMBL/GenBank/DDBJ databases">
        <authorList>
            <person name="Petersen C."/>
        </authorList>
    </citation>
    <scope>NUCLEOTIDE SEQUENCE</scope>
    <source>
        <strain evidence="2">IBT 30761</strain>
    </source>
</reference>
<protein>
    <submittedName>
        <fullName evidence="2">Uncharacterized protein</fullName>
    </submittedName>
</protein>
<accession>A0A9W9K150</accession>
<dbReference type="EMBL" id="JAPQKI010000009">
    <property type="protein sequence ID" value="KAJ5088980.1"/>
    <property type="molecule type" value="Genomic_DNA"/>
</dbReference>
<name>A0A9W9K150_9EURO</name>
<comment type="caution">
    <text evidence="2">The sequence shown here is derived from an EMBL/GenBank/DDBJ whole genome shotgun (WGS) entry which is preliminary data.</text>
</comment>
<organism evidence="2 3">
    <name type="scientific">Penicillium argentinense</name>
    <dbReference type="NCBI Taxonomy" id="1131581"/>
    <lineage>
        <taxon>Eukaryota</taxon>
        <taxon>Fungi</taxon>
        <taxon>Dikarya</taxon>
        <taxon>Ascomycota</taxon>
        <taxon>Pezizomycotina</taxon>
        <taxon>Eurotiomycetes</taxon>
        <taxon>Eurotiomycetidae</taxon>
        <taxon>Eurotiales</taxon>
        <taxon>Aspergillaceae</taxon>
        <taxon>Penicillium</taxon>
    </lineage>
</organism>
<proteinExistence type="predicted"/>
<dbReference type="RefSeq" id="XP_056470962.1">
    <property type="nucleotide sequence ID" value="XM_056620156.1"/>
</dbReference>
<dbReference type="AlphaFoldDB" id="A0A9W9K150"/>
<feature type="region of interest" description="Disordered" evidence="1">
    <location>
        <begin position="86"/>
        <end position="108"/>
    </location>
</feature>
<sequence length="148" mass="15973">MSPAPNAHASGGAALPKPPSDKQLDIPPGPFKSVQDGLALLIVALETAETAALAADSSDLHASIEKELQGCDETLLALRKLKRQYNVGDSQSEADQTPVNEETTKELEELREKLTSYTSTLNLLNANTVRSVLSDPRIVEHRTKLDDE</sequence>
<evidence type="ECO:0000313" key="2">
    <source>
        <dbReference type="EMBL" id="KAJ5088980.1"/>
    </source>
</evidence>
<keyword evidence="3" id="KW-1185">Reference proteome</keyword>
<evidence type="ECO:0000313" key="3">
    <source>
        <dbReference type="Proteomes" id="UP001149074"/>
    </source>
</evidence>
<evidence type="ECO:0000256" key="1">
    <source>
        <dbReference type="SAM" id="MobiDB-lite"/>
    </source>
</evidence>
<dbReference type="GeneID" id="81359135"/>
<dbReference type="Proteomes" id="UP001149074">
    <property type="component" value="Unassembled WGS sequence"/>
</dbReference>